<sequence>MAPVSPLIGFLQASHYIERSDPRNDLTAVARASLDFDKRDLDTSPLPATELQSRNANSSPLTAYKTLTARDSSSTFKPGAGAKPASEFNNAGFLALFAILGAAMVIASIWFFFWAKNGGFKYQEGDWEDYKSTVLRRKGPDGKTLSNATKSTKLGGGSSIAGTQHFKWQQQAARSVIGRDEKGRKGITAKRGWAKTHSILYDDDYMTESFGTNTVSDMTEIRSEADFNGHGKRYRDRDVADYKREKPARVGGLNRIADGNGSHFASTVSGSETIKGTRGAQSEGRSNANGTPLETRSRRSRRRSGARERHPPPPPPPAHSTHRKSAAPSSKPGAGASKPRHTSRSRSNSPQKKSQPTGGHRDFSYQSGPASEVLSTAYTGSTSQTGTRTAASASYYDRYRPANTASDFSASERGERRSRQSSPRKGGAGGAGRKAGRTRDGGYRRGADSDLD</sequence>
<organism evidence="3 4">
    <name type="scientific">Hortaea werneckii EXF-2000</name>
    <dbReference type="NCBI Taxonomy" id="1157616"/>
    <lineage>
        <taxon>Eukaryota</taxon>
        <taxon>Fungi</taxon>
        <taxon>Dikarya</taxon>
        <taxon>Ascomycota</taxon>
        <taxon>Pezizomycotina</taxon>
        <taxon>Dothideomycetes</taxon>
        <taxon>Dothideomycetidae</taxon>
        <taxon>Mycosphaerellales</taxon>
        <taxon>Teratosphaeriaceae</taxon>
        <taxon>Hortaea</taxon>
    </lineage>
</organism>
<dbReference type="EMBL" id="MUNK01000018">
    <property type="protein sequence ID" value="OTA37619.1"/>
    <property type="molecule type" value="Genomic_DNA"/>
</dbReference>
<evidence type="ECO:0000313" key="3">
    <source>
        <dbReference type="EMBL" id="OTA37619.1"/>
    </source>
</evidence>
<feature type="compositionally biased region" description="Low complexity" evidence="1">
    <location>
        <begin position="326"/>
        <end position="337"/>
    </location>
</feature>
<evidence type="ECO:0000313" key="4">
    <source>
        <dbReference type="Proteomes" id="UP000194280"/>
    </source>
</evidence>
<accession>A0A1Z5TNT3</accession>
<keyword evidence="2" id="KW-0472">Membrane</keyword>
<evidence type="ECO:0000256" key="2">
    <source>
        <dbReference type="SAM" id="Phobius"/>
    </source>
</evidence>
<dbReference type="OrthoDB" id="5393404at2759"/>
<feature type="compositionally biased region" description="Polar residues" evidence="1">
    <location>
        <begin position="263"/>
        <end position="294"/>
    </location>
</feature>
<feature type="transmembrane region" description="Helical" evidence="2">
    <location>
        <begin position="93"/>
        <end position="113"/>
    </location>
</feature>
<comment type="caution">
    <text evidence="3">The sequence shown here is derived from an EMBL/GenBank/DDBJ whole genome shotgun (WGS) entry which is preliminary data.</text>
</comment>
<feature type="compositionally biased region" description="Polar residues" evidence="1">
    <location>
        <begin position="364"/>
        <end position="392"/>
    </location>
</feature>
<dbReference type="STRING" id="1157616.A0A1Z5TNT3"/>
<keyword evidence="4" id="KW-1185">Reference proteome</keyword>
<reference evidence="3 4" key="1">
    <citation type="submission" date="2017-01" db="EMBL/GenBank/DDBJ databases">
        <title>The recent genome duplication of the halophilic yeast Hortaea werneckii: insights from long-read sequencing.</title>
        <authorList>
            <person name="Sinha S."/>
            <person name="Flibotte S."/>
            <person name="Neira M."/>
            <person name="Lenassi M."/>
            <person name="Gostincar C."/>
            <person name="Stajich J.E."/>
            <person name="Nislow C.E."/>
        </authorList>
    </citation>
    <scope>NUCLEOTIDE SEQUENCE [LARGE SCALE GENOMIC DNA]</scope>
    <source>
        <strain evidence="3 4">EXF-2000</strain>
    </source>
</reference>
<gene>
    <name evidence="3" type="ORF">BTJ68_04421</name>
</gene>
<keyword evidence="2" id="KW-1133">Transmembrane helix</keyword>
<keyword evidence="2" id="KW-0812">Transmembrane</keyword>
<proteinExistence type="predicted"/>
<feature type="compositionally biased region" description="Polar residues" evidence="1">
    <location>
        <begin position="345"/>
        <end position="357"/>
    </location>
</feature>
<dbReference type="VEuPathDB" id="FungiDB:BTJ68_04421"/>
<feature type="compositionally biased region" description="Basic and acidic residues" evidence="1">
    <location>
        <begin position="437"/>
        <end position="452"/>
    </location>
</feature>
<name>A0A1Z5TNT3_HORWE</name>
<dbReference type="Proteomes" id="UP000194280">
    <property type="component" value="Unassembled WGS sequence"/>
</dbReference>
<dbReference type="InParanoid" id="A0A1Z5TNT3"/>
<protein>
    <submittedName>
        <fullName evidence="3">Uncharacterized protein</fullName>
    </submittedName>
</protein>
<evidence type="ECO:0000256" key="1">
    <source>
        <dbReference type="SAM" id="MobiDB-lite"/>
    </source>
</evidence>
<feature type="region of interest" description="Disordered" evidence="1">
    <location>
        <begin position="251"/>
        <end position="452"/>
    </location>
</feature>
<dbReference type="AlphaFoldDB" id="A0A1Z5TNT3"/>